<reference evidence="1" key="1">
    <citation type="submission" date="2014-09" db="EMBL/GenBank/DDBJ databases">
        <authorList>
            <person name="Magalhaes I.L.F."/>
            <person name="Oliveira U."/>
            <person name="Santos F.R."/>
            <person name="Vidigal T.H.D.A."/>
            <person name="Brescovit A.D."/>
            <person name="Santos A.J."/>
        </authorList>
    </citation>
    <scope>NUCLEOTIDE SEQUENCE</scope>
    <source>
        <tissue evidence="1">Shoot tissue taken approximately 20 cm above the soil surface</tissue>
    </source>
</reference>
<dbReference type="AlphaFoldDB" id="A0A0A9IN63"/>
<reference evidence="1" key="2">
    <citation type="journal article" date="2015" name="Data Brief">
        <title>Shoot transcriptome of the giant reed, Arundo donax.</title>
        <authorList>
            <person name="Barrero R.A."/>
            <person name="Guerrero F.D."/>
            <person name="Moolhuijzen P."/>
            <person name="Goolsby J.A."/>
            <person name="Tidwell J."/>
            <person name="Bellgard S.E."/>
            <person name="Bellgard M.I."/>
        </authorList>
    </citation>
    <scope>NUCLEOTIDE SEQUENCE</scope>
    <source>
        <tissue evidence="1">Shoot tissue taken approximately 20 cm above the soil surface</tissue>
    </source>
</reference>
<sequence>MASWHSPLIVSPSTGSLPKLITITSTALAKASSCSHLSEELSPSSSKIILRNAPM</sequence>
<organism evidence="1">
    <name type="scientific">Arundo donax</name>
    <name type="common">Giant reed</name>
    <name type="synonym">Donax arundinaceus</name>
    <dbReference type="NCBI Taxonomy" id="35708"/>
    <lineage>
        <taxon>Eukaryota</taxon>
        <taxon>Viridiplantae</taxon>
        <taxon>Streptophyta</taxon>
        <taxon>Embryophyta</taxon>
        <taxon>Tracheophyta</taxon>
        <taxon>Spermatophyta</taxon>
        <taxon>Magnoliopsida</taxon>
        <taxon>Liliopsida</taxon>
        <taxon>Poales</taxon>
        <taxon>Poaceae</taxon>
        <taxon>PACMAD clade</taxon>
        <taxon>Arundinoideae</taxon>
        <taxon>Arundineae</taxon>
        <taxon>Arundo</taxon>
    </lineage>
</organism>
<protein>
    <submittedName>
        <fullName evidence="1">Uncharacterized protein</fullName>
    </submittedName>
</protein>
<dbReference type="EMBL" id="GBRH01193693">
    <property type="protein sequence ID" value="JAE04203.1"/>
    <property type="molecule type" value="Transcribed_RNA"/>
</dbReference>
<accession>A0A0A9IN63</accession>
<evidence type="ECO:0000313" key="1">
    <source>
        <dbReference type="EMBL" id="JAE04203.1"/>
    </source>
</evidence>
<name>A0A0A9IN63_ARUDO</name>
<proteinExistence type="predicted"/>